<protein>
    <submittedName>
        <fullName evidence="1">Uncharacterized protein</fullName>
    </submittedName>
</protein>
<name>A0AAG5D9X6_ANOAO</name>
<evidence type="ECO:0000313" key="2">
    <source>
        <dbReference type="Proteomes" id="UP000075880"/>
    </source>
</evidence>
<sequence length="35" mass="3882">CNKSIRLISERDCVVPHTLWSVVGAQSKAAKTRRA</sequence>
<evidence type="ECO:0000313" key="1">
    <source>
        <dbReference type="EnsemblMetazoa" id="ENSAATROPP007966"/>
    </source>
</evidence>
<accession>A0AAG5D9X6</accession>
<dbReference type="EnsemblMetazoa" id="ENSAATROPT008828">
    <property type="protein sequence ID" value="ENSAATROPP007966"/>
    <property type="gene ID" value="ENSAATROPG007196"/>
</dbReference>
<organism evidence="1 2">
    <name type="scientific">Anopheles atroparvus</name>
    <name type="common">European mosquito</name>
    <dbReference type="NCBI Taxonomy" id="41427"/>
    <lineage>
        <taxon>Eukaryota</taxon>
        <taxon>Metazoa</taxon>
        <taxon>Ecdysozoa</taxon>
        <taxon>Arthropoda</taxon>
        <taxon>Hexapoda</taxon>
        <taxon>Insecta</taxon>
        <taxon>Pterygota</taxon>
        <taxon>Neoptera</taxon>
        <taxon>Endopterygota</taxon>
        <taxon>Diptera</taxon>
        <taxon>Nematocera</taxon>
        <taxon>Culicoidea</taxon>
        <taxon>Culicidae</taxon>
        <taxon>Anophelinae</taxon>
        <taxon>Anopheles</taxon>
    </lineage>
</organism>
<dbReference type="AlphaFoldDB" id="A0AAG5D9X6"/>
<keyword evidence="2" id="KW-1185">Reference proteome</keyword>
<proteinExistence type="predicted"/>
<reference evidence="1" key="1">
    <citation type="submission" date="2024-04" db="UniProtKB">
        <authorList>
            <consortium name="EnsemblMetazoa"/>
        </authorList>
    </citation>
    <scope>IDENTIFICATION</scope>
    <source>
        <strain evidence="1">EBRO</strain>
    </source>
</reference>
<dbReference type="Proteomes" id="UP000075880">
    <property type="component" value="Unassembled WGS sequence"/>
</dbReference>